<protein>
    <recommendedName>
        <fullName evidence="3">Secreted protein</fullName>
    </recommendedName>
</protein>
<evidence type="ECO:0000313" key="1">
    <source>
        <dbReference type="EMBL" id="SDU15027.1"/>
    </source>
</evidence>
<gene>
    <name evidence="1" type="ORF">SAMN04490201_0413</name>
</gene>
<dbReference type="Proteomes" id="UP000182058">
    <property type="component" value="Chromosome I"/>
</dbReference>
<evidence type="ECO:0008006" key="3">
    <source>
        <dbReference type="Google" id="ProtNLM"/>
    </source>
</evidence>
<proteinExistence type="predicted"/>
<accession>A0ABY0VEM1</accession>
<evidence type="ECO:0000313" key="2">
    <source>
        <dbReference type="Proteomes" id="UP000182058"/>
    </source>
</evidence>
<reference evidence="1 2" key="1">
    <citation type="submission" date="2016-10" db="EMBL/GenBank/DDBJ databases">
        <authorList>
            <person name="Varghese N."/>
            <person name="Submissions S."/>
        </authorList>
    </citation>
    <scope>NUCLEOTIDE SEQUENCE [LARGE SCALE GENOMIC DNA]</scope>
    <source>
        <strain evidence="1 2">BS3667</strain>
    </source>
</reference>
<dbReference type="EMBL" id="LT629795">
    <property type="protein sequence ID" value="SDU15027.1"/>
    <property type="molecule type" value="Genomic_DNA"/>
</dbReference>
<name>A0ABY0VEM1_9PSED</name>
<keyword evidence="2" id="KW-1185">Reference proteome</keyword>
<sequence>MPEIWMGWVSNVGAGLLAIRSLRSVNQTAATESRASPLLHLKLRQLALAIISFDGLAASRQMATNLEVGVWLPSPVLSSGTSGLTSG</sequence>
<organism evidence="1 2">
    <name type="scientific">Pseudomonas psychrophila</name>
    <dbReference type="NCBI Taxonomy" id="122355"/>
    <lineage>
        <taxon>Bacteria</taxon>
        <taxon>Pseudomonadati</taxon>
        <taxon>Pseudomonadota</taxon>
        <taxon>Gammaproteobacteria</taxon>
        <taxon>Pseudomonadales</taxon>
        <taxon>Pseudomonadaceae</taxon>
        <taxon>Pseudomonas</taxon>
    </lineage>
</organism>